<dbReference type="Pfam" id="PF02709">
    <property type="entry name" value="Glyco_transf_7C"/>
    <property type="match status" value="1"/>
</dbReference>
<name>A0A2V3IZ49_9FLOR</name>
<dbReference type="Gene3D" id="3.40.50.11350">
    <property type="match status" value="1"/>
</dbReference>
<evidence type="ECO:0000313" key="4">
    <source>
        <dbReference type="EMBL" id="PXF47436.1"/>
    </source>
</evidence>
<protein>
    <recommendedName>
        <fullName evidence="6">Galactosyltransferase C-terminal domain-containing protein</fullName>
    </recommendedName>
</protein>
<gene>
    <name evidence="4" type="ORF">BWQ96_02767</name>
</gene>
<dbReference type="SUPFAM" id="SSF53448">
    <property type="entry name" value="Nucleotide-diphospho-sugar transferases"/>
    <property type="match status" value="1"/>
</dbReference>
<feature type="domain" description="Galactosyltransferase C-terminal" evidence="3">
    <location>
        <begin position="166"/>
        <end position="221"/>
    </location>
</feature>
<keyword evidence="1" id="KW-0808">Transferase</keyword>
<dbReference type="InterPro" id="IPR029044">
    <property type="entry name" value="Nucleotide-diphossugar_trans"/>
</dbReference>
<dbReference type="Gene3D" id="3.90.550.10">
    <property type="entry name" value="Spore Coat Polysaccharide Biosynthesis Protein SpsA, Chain A"/>
    <property type="match status" value="1"/>
</dbReference>
<accession>A0A2V3IZ49</accession>
<feature type="domain" description="Glycosyltransferase 2-like" evidence="2">
    <location>
        <begin position="39"/>
        <end position="138"/>
    </location>
</feature>
<organism evidence="4 5">
    <name type="scientific">Gracilariopsis chorda</name>
    <dbReference type="NCBI Taxonomy" id="448386"/>
    <lineage>
        <taxon>Eukaryota</taxon>
        <taxon>Rhodophyta</taxon>
        <taxon>Florideophyceae</taxon>
        <taxon>Rhodymeniophycidae</taxon>
        <taxon>Gracilariales</taxon>
        <taxon>Gracilariaceae</taxon>
        <taxon>Gracilariopsis</taxon>
    </lineage>
</organism>
<evidence type="ECO:0000256" key="1">
    <source>
        <dbReference type="ARBA" id="ARBA00022679"/>
    </source>
</evidence>
<dbReference type="Pfam" id="PF00535">
    <property type="entry name" value="Glycos_transf_2"/>
    <property type="match status" value="1"/>
</dbReference>
<sequence>MGRIFESRCFLHHPPSPPILPPLLATHSLPSPPPAASHSIVAACANRQPQLRQALASWLNVRHASEIIVVDWSSKPPLRPVVDAVVAASNSTLPVRVVRVEHEPQWVLSRAYNLAIHHATNDVVFKVDCDYVLHPDAVDVHQLPPSQPAFFTGYYMNSRNANEMHLNGALVVSQTRFWAIGGFDERIQTYGFDDDDLYERLEASGADRLNVSFDHVSHISHEDESRAQTGVKFPRVQIDINRLILEKIAKPWNRSFRRSQYEQLNQHPDSLRAKYIPPALKTLVTKEQYSEIRSLSLGRRMHDDYGVPWGIISSMTTRTSEIFLSNMNRRKKASGIDEVIDGDVRPRFVLIHVQNGLGNRLRSMGSGISFAERTGREPIVIWEKDEHFDALYSDIFNATHLHFPVMDEFGPKWPLAGNVKYDAAWADIDFYNYMLQEDVGKFIVDNPDRSIYFKSSAIMNTNVTTWESENEPIRNLPVRNDIVSMADPIYTRGMEKVGGAHIRNRNLDEDIIDVKDNRGLYYKEDAELLDKWRAVTKMDNFVSTMREMLNNGTVNKFFVASDTVEVCKKLQNIFGEDRIMFIDRKCDDRGAECEKYAMADLMVLSKVKVLLGSTWSSFTGAAMRLGGPKALLAGTDFGRRPADTS</sequence>
<evidence type="ECO:0000313" key="5">
    <source>
        <dbReference type="Proteomes" id="UP000247409"/>
    </source>
</evidence>
<evidence type="ECO:0008006" key="6">
    <source>
        <dbReference type="Google" id="ProtNLM"/>
    </source>
</evidence>
<proteinExistence type="predicted"/>
<dbReference type="GO" id="GO:0016740">
    <property type="term" value="F:transferase activity"/>
    <property type="evidence" value="ECO:0007669"/>
    <property type="project" value="UniProtKB-KW"/>
</dbReference>
<dbReference type="AlphaFoldDB" id="A0A2V3IZ49"/>
<comment type="caution">
    <text evidence="4">The sequence shown here is derived from an EMBL/GenBank/DDBJ whole genome shotgun (WGS) entry which is preliminary data.</text>
</comment>
<dbReference type="InterPro" id="IPR001173">
    <property type="entry name" value="Glyco_trans_2-like"/>
</dbReference>
<evidence type="ECO:0000259" key="2">
    <source>
        <dbReference type="Pfam" id="PF00535"/>
    </source>
</evidence>
<reference evidence="4 5" key="1">
    <citation type="journal article" date="2018" name="Mol. Biol. Evol.">
        <title>Analysis of the draft genome of the red seaweed Gracilariopsis chorda provides insights into genome size evolution in Rhodophyta.</title>
        <authorList>
            <person name="Lee J."/>
            <person name="Yang E.C."/>
            <person name="Graf L."/>
            <person name="Yang J.H."/>
            <person name="Qiu H."/>
            <person name="Zel Zion U."/>
            <person name="Chan C.X."/>
            <person name="Stephens T.G."/>
            <person name="Weber A.P.M."/>
            <person name="Boo G.H."/>
            <person name="Boo S.M."/>
            <person name="Kim K.M."/>
            <person name="Shin Y."/>
            <person name="Jung M."/>
            <person name="Lee S.J."/>
            <person name="Yim H.S."/>
            <person name="Lee J.H."/>
            <person name="Bhattacharya D."/>
            <person name="Yoon H.S."/>
        </authorList>
    </citation>
    <scope>NUCLEOTIDE SEQUENCE [LARGE SCALE GENOMIC DNA]</scope>
    <source>
        <strain evidence="4 5">SKKU-2015</strain>
        <tissue evidence="4">Whole body</tissue>
    </source>
</reference>
<dbReference type="Proteomes" id="UP000247409">
    <property type="component" value="Unassembled WGS sequence"/>
</dbReference>
<dbReference type="InterPro" id="IPR027791">
    <property type="entry name" value="Galactosyl_T_C"/>
</dbReference>
<dbReference type="OrthoDB" id="2159at2759"/>
<dbReference type="Gene3D" id="3.40.50.11340">
    <property type="match status" value="1"/>
</dbReference>
<keyword evidence="5" id="KW-1185">Reference proteome</keyword>
<dbReference type="PANTHER" id="PTHR40743">
    <property type="entry name" value="NUCLEOTIDE-DIPHOSPHO-SUGAR TRANSFERASE CONTAINING PROTEIN"/>
    <property type="match status" value="1"/>
</dbReference>
<dbReference type="EMBL" id="NBIV01000024">
    <property type="protein sequence ID" value="PXF47436.1"/>
    <property type="molecule type" value="Genomic_DNA"/>
</dbReference>
<dbReference type="PANTHER" id="PTHR40743:SF1">
    <property type="entry name" value="POSSIBLE GLYCOSYLTRANSFERASE"/>
    <property type="match status" value="1"/>
</dbReference>
<evidence type="ECO:0000259" key="3">
    <source>
        <dbReference type="Pfam" id="PF02709"/>
    </source>
</evidence>